<dbReference type="PANTHER" id="PTHR40688:SF2">
    <property type="entry name" value="RIBBON-HELIX-HELIX PROTEIN COPG DOMAIN-CONTAINING PROTEIN"/>
    <property type="match status" value="1"/>
</dbReference>
<dbReference type="PANTHER" id="PTHR40688">
    <property type="match status" value="1"/>
</dbReference>
<dbReference type="GO" id="GO:0006355">
    <property type="term" value="P:regulation of DNA-templated transcription"/>
    <property type="evidence" value="ECO:0007669"/>
    <property type="project" value="InterPro"/>
</dbReference>
<comment type="caution">
    <text evidence="1">The sequence shown here is derived from an EMBL/GenBank/DDBJ whole genome shotgun (WGS) entry which is preliminary data.</text>
</comment>
<accession>A0A179BVM3</accession>
<evidence type="ECO:0000313" key="1">
    <source>
        <dbReference type="EMBL" id="OAP95758.1"/>
    </source>
</evidence>
<dbReference type="EMBL" id="LWBS01000097">
    <property type="protein sequence ID" value="OAP95758.1"/>
    <property type="molecule type" value="Genomic_DNA"/>
</dbReference>
<dbReference type="InterPro" id="IPR052991">
    <property type="entry name" value="Non-func_TypeII_TA_Antitoxin"/>
</dbReference>
<protein>
    <submittedName>
        <fullName evidence="1">Transcriptional regulator</fullName>
    </submittedName>
</protein>
<name>A0A179BVM3_RHILE</name>
<dbReference type="SUPFAM" id="SSF47598">
    <property type="entry name" value="Ribbon-helix-helix"/>
    <property type="match status" value="1"/>
</dbReference>
<dbReference type="AlphaFoldDB" id="A0A179BVM3"/>
<gene>
    <name evidence="1" type="ORF">A4U53_16670</name>
</gene>
<reference evidence="1" key="1">
    <citation type="submission" date="2016-04" db="EMBL/GenBank/DDBJ databases">
        <title>Fast-growing isolate from the root nodules of Vavilovia formosa.</title>
        <authorList>
            <person name="Kimeklis A."/>
            <person name="Safronova V."/>
            <person name="Belimov A."/>
            <person name="Andronov E."/>
        </authorList>
    </citation>
    <scope>NUCLEOTIDE SEQUENCE [LARGE SCALE GENOMIC DNA]</scope>
    <source>
        <strain evidence="1">Vaf-46</strain>
    </source>
</reference>
<proteinExistence type="predicted"/>
<dbReference type="CDD" id="cd22233">
    <property type="entry name" value="RHH_CopAso-like"/>
    <property type="match status" value="1"/>
</dbReference>
<sequence length="126" mass="14027">MVPLKLIAPPRGSRRLDLPGFGLLCNSLYYGAIIMLNSEKSQVSLRLPTSLVSEFDRIAAILERDRTWVMQKALSQYLAIEGAEILADAQGLDELDRGDSVDLEDVLEKARAIVDAAENRRRMRVG</sequence>
<organism evidence="1">
    <name type="scientific">Rhizobium leguminosarum</name>
    <dbReference type="NCBI Taxonomy" id="384"/>
    <lineage>
        <taxon>Bacteria</taxon>
        <taxon>Pseudomonadati</taxon>
        <taxon>Pseudomonadota</taxon>
        <taxon>Alphaproteobacteria</taxon>
        <taxon>Hyphomicrobiales</taxon>
        <taxon>Rhizobiaceae</taxon>
        <taxon>Rhizobium/Agrobacterium group</taxon>
        <taxon>Rhizobium</taxon>
    </lineage>
</organism>
<dbReference type="InterPro" id="IPR010985">
    <property type="entry name" value="Ribbon_hlx_hlx"/>
</dbReference>